<proteinExistence type="predicted"/>
<keyword evidence="2" id="KW-0964">Secreted</keyword>
<dbReference type="Pfam" id="PF02191">
    <property type="entry name" value="OLF"/>
    <property type="match status" value="1"/>
</dbReference>
<evidence type="ECO:0000256" key="2">
    <source>
        <dbReference type="ARBA" id="ARBA00022525"/>
    </source>
</evidence>
<organism evidence="7 8">
    <name type="scientific">Dreissena polymorpha</name>
    <name type="common">Zebra mussel</name>
    <name type="synonym">Mytilus polymorpha</name>
    <dbReference type="NCBI Taxonomy" id="45954"/>
    <lineage>
        <taxon>Eukaryota</taxon>
        <taxon>Metazoa</taxon>
        <taxon>Spiralia</taxon>
        <taxon>Lophotrochozoa</taxon>
        <taxon>Mollusca</taxon>
        <taxon>Bivalvia</taxon>
        <taxon>Autobranchia</taxon>
        <taxon>Heteroconchia</taxon>
        <taxon>Euheterodonta</taxon>
        <taxon>Imparidentia</taxon>
        <taxon>Neoheterodontei</taxon>
        <taxon>Myida</taxon>
        <taxon>Dreissenoidea</taxon>
        <taxon>Dreissenidae</taxon>
        <taxon>Dreissena</taxon>
    </lineage>
</organism>
<gene>
    <name evidence="7" type="ORF">DPMN_000901</name>
</gene>
<keyword evidence="5" id="KW-0732">Signal</keyword>
<feature type="coiled-coil region" evidence="4">
    <location>
        <begin position="80"/>
        <end position="107"/>
    </location>
</feature>
<feature type="signal peptide" evidence="5">
    <location>
        <begin position="1"/>
        <end position="17"/>
    </location>
</feature>
<protein>
    <recommendedName>
        <fullName evidence="6">Olfactomedin-like domain-containing protein</fullName>
    </recommendedName>
</protein>
<dbReference type="EMBL" id="JAIWYP010000001">
    <property type="protein sequence ID" value="KAH3877046.1"/>
    <property type="molecule type" value="Genomic_DNA"/>
</dbReference>
<feature type="domain" description="Olfactomedin-like" evidence="6">
    <location>
        <begin position="234"/>
        <end position="492"/>
    </location>
</feature>
<evidence type="ECO:0000256" key="4">
    <source>
        <dbReference type="SAM" id="Coils"/>
    </source>
</evidence>
<dbReference type="InterPro" id="IPR003112">
    <property type="entry name" value="Olfac-like_dom"/>
</dbReference>
<evidence type="ECO:0000259" key="6">
    <source>
        <dbReference type="PROSITE" id="PS51132"/>
    </source>
</evidence>
<comment type="caution">
    <text evidence="7">The sequence shown here is derived from an EMBL/GenBank/DDBJ whole genome shotgun (WGS) entry which is preliminary data.</text>
</comment>
<reference evidence="7" key="1">
    <citation type="journal article" date="2019" name="bioRxiv">
        <title>The Genome of the Zebra Mussel, Dreissena polymorpha: A Resource for Invasive Species Research.</title>
        <authorList>
            <person name="McCartney M.A."/>
            <person name="Auch B."/>
            <person name="Kono T."/>
            <person name="Mallez S."/>
            <person name="Zhang Y."/>
            <person name="Obille A."/>
            <person name="Becker A."/>
            <person name="Abrahante J.E."/>
            <person name="Garbe J."/>
            <person name="Badalamenti J.P."/>
            <person name="Herman A."/>
            <person name="Mangelson H."/>
            <person name="Liachko I."/>
            <person name="Sullivan S."/>
            <person name="Sone E.D."/>
            <person name="Koren S."/>
            <person name="Silverstein K.A.T."/>
            <person name="Beckman K.B."/>
            <person name="Gohl D.M."/>
        </authorList>
    </citation>
    <scope>NUCLEOTIDE SEQUENCE</scope>
    <source>
        <strain evidence="7">Duluth1</strain>
        <tissue evidence="7">Whole animal</tissue>
    </source>
</reference>
<evidence type="ECO:0000256" key="3">
    <source>
        <dbReference type="PROSITE-ProRule" id="PRU00446"/>
    </source>
</evidence>
<dbReference type="InterPro" id="IPR050605">
    <property type="entry name" value="Olfactomedin-like_domain"/>
</dbReference>
<dbReference type="PROSITE" id="PS51132">
    <property type="entry name" value="OLF"/>
    <property type="match status" value="1"/>
</dbReference>
<accession>A0A9D4MKF5</accession>
<dbReference type="AlphaFoldDB" id="A0A9D4MKF5"/>
<dbReference type="SMART" id="SM00284">
    <property type="entry name" value="OLF"/>
    <property type="match status" value="1"/>
</dbReference>
<comment type="caution">
    <text evidence="3">Lacks conserved residue(s) required for the propagation of feature annotation.</text>
</comment>
<evidence type="ECO:0000256" key="5">
    <source>
        <dbReference type="SAM" id="SignalP"/>
    </source>
</evidence>
<dbReference type="PANTHER" id="PTHR23192">
    <property type="entry name" value="OLFACTOMEDIN-RELATED"/>
    <property type="match status" value="1"/>
</dbReference>
<comment type="subcellular location">
    <subcellularLocation>
        <location evidence="1">Secreted</location>
    </subcellularLocation>
</comment>
<sequence>METTLLLFLVLVLTAQGQTNVNVPAEKCVFQYDMSNRVKITCGHGAVLHIVDQHGTTLLTGETSNVEDTPVVFQLNRSSIASLNDEAKRASKKLIEANKLLKKVREDLSVQITNLINLTSLLQKGDEELKNDFNTIRRHELTSPLVREAIIAALQNQYNFLRMGLLSQNTYLNELIRTTSRLTTAIMKTTRGAKGVGEILDLRADAMNQTLYNITKLMPGGFGHGAFFGENTVFCPQELKKISDKGTSVVCGVEQGQIMVDPYTPDKIWVMYDYVNINEISEYNSLKSLKFELVDKTYKLPFSCVGTGHVVFRQKLYCQKMFTNKIVMYSLKDTRLLMDKQLDHVGVQDTYPYQCGKNTDLDFAIDETGLWLIYATNSSKGHIVISKLNEDDMSFEKTWVTDIRKRDVGNAFIICGVLYVTASYDKVPTYVKYVFDTNNVKGNVLESTVLPFRNAVSGDYARVYALDYSPSDKALYSWNNGRVEVFPVSFIDANDP</sequence>
<dbReference type="PANTHER" id="PTHR23192:SF87">
    <property type="entry name" value="AMASSIN-3"/>
    <property type="match status" value="1"/>
</dbReference>
<name>A0A9D4MKF5_DREPO</name>
<dbReference type="GO" id="GO:0007165">
    <property type="term" value="P:signal transduction"/>
    <property type="evidence" value="ECO:0007669"/>
    <property type="project" value="TreeGrafter"/>
</dbReference>
<keyword evidence="4" id="KW-0175">Coiled coil</keyword>
<evidence type="ECO:0000313" key="8">
    <source>
        <dbReference type="Proteomes" id="UP000828390"/>
    </source>
</evidence>
<dbReference type="GO" id="GO:0005615">
    <property type="term" value="C:extracellular space"/>
    <property type="evidence" value="ECO:0007669"/>
    <property type="project" value="TreeGrafter"/>
</dbReference>
<keyword evidence="8" id="KW-1185">Reference proteome</keyword>
<dbReference type="Proteomes" id="UP000828390">
    <property type="component" value="Unassembled WGS sequence"/>
</dbReference>
<evidence type="ECO:0000256" key="1">
    <source>
        <dbReference type="ARBA" id="ARBA00004613"/>
    </source>
</evidence>
<feature type="chain" id="PRO_5039722051" description="Olfactomedin-like domain-containing protein" evidence="5">
    <location>
        <begin position="18"/>
        <end position="496"/>
    </location>
</feature>
<reference evidence="7" key="2">
    <citation type="submission" date="2020-11" db="EMBL/GenBank/DDBJ databases">
        <authorList>
            <person name="McCartney M.A."/>
            <person name="Auch B."/>
            <person name="Kono T."/>
            <person name="Mallez S."/>
            <person name="Becker A."/>
            <person name="Gohl D.M."/>
            <person name="Silverstein K.A.T."/>
            <person name="Koren S."/>
            <person name="Bechman K.B."/>
            <person name="Herman A."/>
            <person name="Abrahante J.E."/>
            <person name="Garbe J."/>
        </authorList>
    </citation>
    <scope>NUCLEOTIDE SEQUENCE</scope>
    <source>
        <strain evidence="7">Duluth1</strain>
        <tissue evidence="7">Whole animal</tissue>
    </source>
</reference>
<evidence type="ECO:0000313" key="7">
    <source>
        <dbReference type="EMBL" id="KAH3877046.1"/>
    </source>
</evidence>